<feature type="compositionally biased region" description="Polar residues" evidence="1">
    <location>
        <begin position="66"/>
        <end position="94"/>
    </location>
</feature>
<feature type="region of interest" description="Disordered" evidence="1">
    <location>
        <begin position="1"/>
        <end position="126"/>
    </location>
</feature>
<feature type="compositionally biased region" description="Basic residues" evidence="1">
    <location>
        <begin position="95"/>
        <end position="105"/>
    </location>
</feature>
<name>A0AAV4RWG0_CAEEX</name>
<reference evidence="2 3" key="1">
    <citation type="submission" date="2021-06" db="EMBL/GenBank/DDBJ databases">
        <title>Caerostris extrusa draft genome.</title>
        <authorList>
            <person name="Kono N."/>
            <person name="Arakawa K."/>
        </authorList>
    </citation>
    <scope>NUCLEOTIDE SEQUENCE [LARGE SCALE GENOMIC DNA]</scope>
</reference>
<sequence length="126" mass="14365">MTEMEKNLNDKLSAVQHIPPKHFPTLQKPSFSAIVQSSPAIQNQPKKTPKPKKQHLAIIKPKDDSATSLDTKTFIQKSVGYQQGKNWGQKSQQSPKRRYPHRNGQRRGSGQTDRRTGLEPRNQKEL</sequence>
<feature type="compositionally biased region" description="Polar residues" evidence="1">
    <location>
        <begin position="27"/>
        <end position="44"/>
    </location>
</feature>
<gene>
    <name evidence="2" type="ORF">CEXT_243511</name>
</gene>
<dbReference type="Proteomes" id="UP001054945">
    <property type="component" value="Unassembled WGS sequence"/>
</dbReference>
<comment type="caution">
    <text evidence="2">The sequence shown here is derived from an EMBL/GenBank/DDBJ whole genome shotgun (WGS) entry which is preliminary data.</text>
</comment>
<protein>
    <submittedName>
        <fullName evidence="2">Uncharacterized protein</fullName>
    </submittedName>
</protein>
<organism evidence="2 3">
    <name type="scientific">Caerostris extrusa</name>
    <name type="common">Bark spider</name>
    <name type="synonym">Caerostris bankana</name>
    <dbReference type="NCBI Taxonomy" id="172846"/>
    <lineage>
        <taxon>Eukaryota</taxon>
        <taxon>Metazoa</taxon>
        <taxon>Ecdysozoa</taxon>
        <taxon>Arthropoda</taxon>
        <taxon>Chelicerata</taxon>
        <taxon>Arachnida</taxon>
        <taxon>Araneae</taxon>
        <taxon>Araneomorphae</taxon>
        <taxon>Entelegynae</taxon>
        <taxon>Araneoidea</taxon>
        <taxon>Araneidae</taxon>
        <taxon>Caerostris</taxon>
    </lineage>
</organism>
<keyword evidence="3" id="KW-1185">Reference proteome</keyword>
<feature type="compositionally biased region" description="Basic and acidic residues" evidence="1">
    <location>
        <begin position="112"/>
        <end position="126"/>
    </location>
</feature>
<accession>A0AAV4RWG0</accession>
<dbReference type="EMBL" id="BPLR01008485">
    <property type="protein sequence ID" value="GIY25044.1"/>
    <property type="molecule type" value="Genomic_DNA"/>
</dbReference>
<proteinExistence type="predicted"/>
<evidence type="ECO:0000313" key="3">
    <source>
        <dbReference type="Proteomes" id="UP001054945"/>
    </source>
</evidence>
<dbReference type="AlphaFoldDB" id="A0AAV4RWG0"/>
<evidence type="ECO:0000313" key="2">
    <source>
        <dbReference type="EMBL" id="GIY25044.1"/>
    </source>
</evidence>
<evidence type="ECO:0000256" key="1">
    <source>
        <dbReference type="SAM" id="MobiDB-lite"/>
    </source>
</evidence>